<sequence length="96" mass="9866">MVIIVTGGDVLIMGSFIWTLLIGAVAGWIAGQLTRGQGFGIVTNIILGVVGAFVGNFTLSLLGLAAYGTVGQLVASVVGAMIILWVGRMFSPVKKT</sequence>
<evidence type="ECO:0008006" key="8">
    <source>
        <dbReference type="Google" id="ProtNLM"/>
    </source>
</evidence>
<name>A0A644Z838_9ZZZZ</name>
<evidence type="ECO:0000256" key="1">
    <source>
        <dbReference type="ARBA" id="ARBA00004651"/>
    </source>
</evidence>
<dbReference type="PANTHER" id="PTHR33884">
    <property type="entry name" value="UPF0410 PROTEIN YMGE"/>
    <property type="match status" value="1"/>
</dbReference>
<evidence type="ECO:0000313" key="7">
    <source>
        <dbReference type="EMBL" id="MPM36807.1"/>
    </source>
</evidence>
<dbReference type="EMBL" id="VSSQ01007729">
    <property type="protein sequence ID" value="MPM36807.1"/>
    <property type="molecule type" value="Genomic_DNA"/>
</dbReference>
<comment type="subcellular location">
    <subcellularLocation>
        <location evidence="1">Cell membrane</location>
        <topology evidence="1">Multi-pass membrane protein</topology>
    </subcellularLocation>
</comment>
<dbReference type="PANTHER" id="PTHR33884:SF3">
    <property type="entry name" value="UPF0410 PROTEIN YMGE"/>
    <property type="match status" value="1"/>
</dbReference>
<keyword evidence="2" id="KW-1003">Cell membrane</keyword>
<feature type="transmembrane region" description="Helical" evidence="6">
    <location>
        <begin position="38"/>
        <end position="59"/>
    </location>
</feature>
<reference evidence="7" key="1">
    <citation type="submission" date="2019-08" db="EMBL/GenBank/DDBJ databases">
        <authorList>
            <person name="Kucharzyk K."/>
            <person name="Murdoch R.W."/>
            <person name="Higgins S."/>
            <person name="Loffler F."/>
        </authorList>
    </citation>
    <scope>NUCLEOTIDE SEQUENCE</scope>
</reference>
<dbReference type="InterPro" id="IPR007341">
    <property type="entry name" value="Transgly_assoc"/>
</dbReference>
<dbReference type="GO" id="GO:0005886">
    <property type="term" value="C:plasma membrane"/>
    <property type="evidence" value="ECO:0007669"/>
    <property type="project" value="UniProtKB-SubCell"/>
</dbReference>
<evidence type="ECO:0000256" key="2">
    <source>
        <dbReference type="ARBA" id="ARBA00022475"/>
    </source>
</evidence>
<comment type="caution">
    <text evidence="7">The sequence shown here is derived from an EMBL/GenBank/DDBJ whole genome shotgun (WGS) entry which is preliminary data.</text>
</comment>
<dbReference type="Pfam" id="PF04226">
    <property type="entry name" value="Transgly_assoc"/>
    <property type="match status" value="1"/>
</dbReference>
<proteinExistence type="predicted"/>
<keyword evidence="5 6" id="KW-0472">Membrane</keyword>
<gene>
    <name evidence="7" type="ORF">SDC9_83410</name>
</gene>
<evidence type="ECO:0000256" key="5">
    <source>
        <dbReference type="ARBA" id="ARBA00023136"/>
    </source>
</evidence>
<keyword evidence="4 6" id="KW-1133">Transmembrane helix</keyword>
<keyword evidence="3 6" id="KW-0812">Transmembrane</keyword>
<evidence type="ECO:0000256" key="6">
    <source>
        <dbReference type="SAM" id="Phobius"/>
    </source>
</evidence>
<evidence type="ECO:0000256" key="4">
    <source>
        <dbReference type="ARBA" id="ARBA00022989"/>
    </source>
</evidence>
<protein>
    <recommendedName>
        <fullName evidence="8">Transglycosylase associated protein</fullName>
    </recommendedName>
</protein>
<dbReference type="AlphaFoldDB" id="A0A644Z838"/>
<evidence type="ECO:0000256" key="3">
    <source>
        <dbReference type="ARBA" id="ARBA00022692"/>
    </source>
</evidence>
<organism evidence="7">
    <name type="scientific">bioreactor metagenome</name>
    <dbReference type="NCBI Taxonomy" id="1076179"/>
    <lineage>
        <taxon>unclassified sequences</taxon>
        <taxon>metagenomes</taxon>
        <taxon>ecological metagenomes</taxon>
    </lineage>
</organism>
<accession>A0A644Z838</accession>
<feature type="transmembrane region" description="Helical" evidence="6">
    <location>
        <begin position="12"/>
        <end position="31"/>
    </location>
</feature>
<feature type="transmembrane region" description="Helical" evidence="6">
    <location>
        <begin position="65"/>
        <end position="86"/>
    </location>
</feature>